<protein>
    <recommendedName>
        <fullName evidence="3">Helix-turn-helix domain-containing protein</fullName>
    </recommendedName>
</protein>
<organism evidence="1 2">
    <name type="scientific">Actinophytocola gossypii</name>
    <dbReference type="NCBI Taxonomy" id="2812003"/>
    <lineage>
        <taxon>Bacteria</taxon>
        <taxon>Bacillati</taxon>
        <taxon>Actinomycetota</taxon>
        <taxon>Actinomycetes</taxon>
        <taxon>Pseudonocardiales</taxon>
        <taxon>Pseudonocardiaceae</taxon>
    </lineage>
</organism>
<name>A0ABT2JAH0_9PSEU</name>
<proteinExistence type="predicted"/>
<sequence length="154" mass="17185">MTRRGLHSSDYSDQARARLGEAVEAARRALGCETRAQFVAESEIKLRSLEKIEAGDKGVGPRVLDRLHRALPGWNAGTVREILEGGPIPEPVERPLFRLDVQWHTQDEISALLASNEHAADVLERLLHWHREFAKKGLNGDDLLAVAGEALRKR</sequence>
<dbReference type="Proteomes" id="UP001156441">
    <property type="component" value="Unassembled WGS sequence"/>
</dbReference>
<evidence type="ECO:0000313" key="2">
    <source>
        <dbReference type="Proteomes" id="UP001156441"/>
    </source>
</evidence>
<accession>A0ABT2JAH0</accession>
<keyword evidence="2" id="KW-1185">Reference proteome</keyword>
<dbReference type="EMBL" id="JAFFZE010000014">
    <property type="protein sequence ID" value="MCT2584865.1"/>
    <property type="molecule type" value="Genomic_DNA"/>
</dbReference>
<gene>
    <name evidence="1" type="ORF">JT362_17255</name>
</gene>
<evidence type="ECO:0008006" key="3">
    <source>
        <dbReference type="Google" id="ProtNLM"/>
    </source>
</evidence>
<dbReference type="RefSeq" id="WP_260192262.1">
    <property type="nucleotide sequence ID" value="NZ_JAFFZE010000014.1"/>
</dbReference>
<comment type="caution">
    <text evidence="1">The sequence shown here is derived from an EMBL/GenBank/DDBJ whole genome shotgun (WGS) entry which is preliminary data.</text>
</comment>
<evidence type="ECO:0000313" key="1">
    <source>
        <dbReference type="EMBL" id="MCT2584865.1"/>
    </source>
</evidence>
<reference evidence="1 2" key="1">
    <citation type="submission" date="2021-02" db="EMBL/GenBank/DDBJ databases">
        <title>Actinophytocola xerophila sp. nov., isolated from soil of cotton cropping field.</title>
        <authorList>
            <person name="Huang R."/>
            <person name="Chen X."/>
            <person name="Ge X."/>
            <person name="Liu W."/>
        </authorList>
    </citation>
    <scope>NUCLEOTIDE SEQUENCE [LARGE SCALE GENOMIC DNA]</scope>
    <source>
        <strain evidence="1 2">S1-96</strain>
    </source>
</reference>